<accession>A0A930BT26</accession>
<organism evidence="1 2">
    <name type="scientific">Dechloromonas agitata</name>
    <dbReference type="NCBI Taxonomy" id="73030"/>
    <lineage>
        <taxon>Bacteria</taxon>
        <taxon>Pseudomonadati</taxon>
        <taxon>Pseudomonadota</taxon>
        <taxon>Betaproteobacteria</taxon>
        <taxon>Rhodocyclales</taxon>
        <taxon>Azonexaceae</taxon>
        <taxon>Dechloromonas</taxon>
    </lineage>
</organism>
<proteinExistence type="predicted"/>
<dbReference type="InterPro" id="IPR006522">
    <property type="entry name" value="Phage_virion_morphogenesis"/>
</dbReference>
<reference evidence="1" key="1">
    <citation type="submission" date="2020-04" db="EMBL/GenBank/DDBJ databases">
        <title>Deep metagenomics examines the oral microbiome during advanced dental caries in children, revealing novel taxa and co-occurrences with host molecules.</title>
        <authorList>
            <person name="Baker J.L."/>
            <person name="Morton J.T."/>
            <person name="Dinis M."/>
            <person name="Alvarez R."/>
            <person name="Tran N.C."/>
            <person name="Knight R."/>
            <person name="Edlund A."/>
        </authorList>
    </citation>
    <scope>NUCLEOTIDE SEQUENCE</scope>
    <source>
        <strain evidence="1">JCVI_32_bin.24</strain>
    </source>
</reference>
<gene>
    <name evidence="1" type="ORF">HXL68_06900</name>
</gene>
<name>A0A930BT26_9RHOO</name>
<dbReference type="Pfam" id="PF05069">
    <property type="entry name" value="Phage_tail_S"/>
    <property type="match status" value="1"/>
</dbReference>
<evidence type="ECO:0000313" key="1">
    <source>
        <dbReference type="EMBL" id="MBF1164751.1"/>
    </source>
</evidence>
<evidence type="ECO:0000313" key="2">
    <source>
        <dbReference type="Proteomes" id="UP000718593"/>
    </source>
</evidence>
<dbReference type="NCBIfam" id="TIGR01635">
    <property type="entry name" value="tail_comp_S"/>
    <property type="match status" value="1"/>
</dbReference>
<dbReference type="Proteomes" id="UP000718593">
    <property type="component" value="Unassembled WGS sequence"/>
</dbReference>
<comment type="caution">
    <text evidence="1">The sequence shown here is derived from an EMBL/GenBank/DDBJ whole genome shotgun (WGS) entry which is preliminary data.</text>
</comment>
<protein>
    <submittedName>
        <fullName evidence="1">Phage virion morphogenesis protein</fullName>
    </submittedName>
</protein>
<dbReference type="AlphaFoldDB" id="A0A930BT26"/>
<sequence length="153" mass="16865">MIRIELDDQDVKRALAGLEHAVGDIRPALKNIGEAMLFGIDQRFADQEAPDGKAWEGNAPATIARKGFDDPLVGAERNLTLRTQNIYQLEGDALLVGNTMEYAAMQQFGGDQQDFPHLWGDIPAREFIGISDEDEEEIVEIITDHIAMGAGTR</sequence>
<dbReference type="EMBL" id="JABZMI010000107">
    <property type="protein sequence ID" value="MBF1164751.1"/>
    <property type="molecule type" value="Genomic_DNA"/>
</dbReference>